<organism evidence="6 7">
    <name type="scientific">Bradyrhizobium archetypum</name>
    <dbReference type="NCBI Taxonomy" id="2721160"/>
    <lineage>
        <taxon>Bacteria</taxon>
        <taxon>Pseudomonadati</taxon>
        <taxon>Pseudomonadota</taxon>
        <taxon>Alphaproteobacteria</taxon>
        <taxon>Hyphomicrobiales</taxon>
        <taxon>Nitrobacteraceae</taxon>
        <taxon>Bradyrhizobium</taxon>
    </lineage>
</organism>
<evidence type="ECO:0000256" key="3">
    <source>
        <dbReference type="ARBA" id="ARBA00022801"/>
    </source>
</evidence>
<evidence type="ECO:0000313" key="7">
    <source>
        <dbReference type="Proteomes" id="UP000528734"/>
    </source>
</evidence>
<reference evidence="6 7" key="1">
    <citation type="submission" date="2020-03" db="EMBL/GenBank/DDBJ databases">
        <title>Bradyrhizobium diversity isolated from nodules of Muelleranthus trifoliolatus.</title>
        <authorList>
            <person name="Klepa M."/>
            <person name="Helene L."/>
            <person name="Hungria M."/>
        </authorList>
    </citation>
    <scope>NUCLEOTIDE SEQUENCE [LARGE SCALE GENOMIC DNA]</scope>
    <source>
        <strain evidence="6 7">WSM 1744</strain>
    </source>
</reference>
<dbReference type="Gene3D" id="3.40.630.40">
    <property type="entry name" value="Zn-dependent exopeptidases"/>
    <property type="match status" value="1"/>
</dbReference>
<dbReference type="InterPro" id="IPR002508">
    <property type="entry name" value="MurNAc-LAA_cat"/>
</dbReference>
<name>A0A7Y4H7E5_9BRAD</name>
<accession>A0A7Y4H7E5</accession>
<dbReference type="Pfam" id="PF01520">
    <property type="entry name" value="Amidase_3"/>
    <property type="match status" value="1"/>
</dbReference>
<gene>
    <name evidence="6" type="ORF">HCN50_21395</name>
</gene>
<evidence type="ECO:0000259" key="5">
    <source>
        <dbReference type="SMART" id="SM00646"/>
    </source>
</evidence>
<feature type="region of interest" description="Disordered" evidence="4">
    <location>
        <begin position="28"/>
        <end position="48"/>
    </location>
</feature>
<dbReference type="GO" id="GO:0008745">
    <property type="term" value="F:N-acetylmuramoyl-L-alanine amidase activity"/>
    <property type="evidence" value="ECO:0007669"/>
    <property type="project" value="UniProtKB-EC"/>
</dbReference>
<dbReference type="EC" id="3.5.1.28" evidence="2"/>
<proteinExistence type="predicted"/>
<feature type="domain" description="MurNAc-LAA" evidence="5">
    <location>
        <begin position="154"/>
        <end position="303"/>
    </location>
</feature>
<evidence type="ECO:0000256" key="4">
    <source>
        <dbReference type="SAM" id="MobiDB-lite"/>
    </source>
</evidence>
<dbReference type="SMART" id="SM00646">
    <property type="entry name" value="Ami_3"/>
    <property type="match status" value="1"/>
</dbReference>
<dbReference type="Proteomes" id="UP000528734">
    <property type="component" value="Unassembled WGS sequence"/>
</dbReference>
<comment type="caution">
    <text evidence="6">The sequence shown here is derived from an EMBL/GenBank/DDBJ whole genome shotgun (WGS) entry which is preliminary data.</text>
</comment>
<dbReference type="GO" id="GO:0030288">
    <property type="term" value="C:outer membrane-bounded periplasmic space"/>
    <property type="evidence" value="ECO:0007669"/>
    <property type="project" value="TreeGrafter"/>
</dbReference>
<dbReference type="SUPFAM" id="SSF53187">
    <property type="entry name" value="Zn-dependent exopeptidases"/>
    <property type="match status" value="1"/>
</dbReference>
<evidence type="ECO:0000313" key="6">
    <source>
        <dbReference type="EMBL" id="NOJ48773.1"/>
    </source>
</evidence>
<keyword evidence="7" id="KW-1185">Reference proteome</keyword>
<dbReference type="InterPro" id="IPR050695">
    <property type="entry name" value="N-acetylmuramoyl_amidase_3"/>
</dbReference>
<keyword evidence="3" id="KW-0378">Hydrolase</keyword>
<dbReference type="EMBL" id="JAAVLW010000006">
    <property type="protein sequence ID" value="NOJ48773.1"/>
    <property type="molecule type" value="Genomic_DNA"/>
</dbReference>
<comment type="catalytic activity">
    <reaction evidence="1">
        <text>Hydrolyzes the link between N-acetylmuramoyl residues and L-amino acid residues in certain cell-wall glycopeptides.</text>
        <dbReference type="EC" id="3.5.1.28"/>
    </reaction>
</comment>
<protein>
    <recommendedName>
        <fullName evidence="2">N-acetylmuramoyl-L-alanine amidase</fullName>
        <ecNumber evidence="2">3.5.1.28</ecNumber>
    </recommendedName>
</protein>
<evidence type="ECO:0000256" key="1">
    <source>
        <dbReference type="ARBA" id="ARBA00001561"/>
    </source>
</evidence>
<dbReference type="GO" id="GO:0009253">
    <property type="term" value="P:peptidoglycan catabolic process"/>
    <property type="evidence" value="ECO:0007669"/>
    <property type="project" value="InterPro"/>
</dbReference>
<dbReference type="CDD" id="cd02696">
    <property type="entry name" value="MurNAc-LAA"/>
    <property type="match status" value="1"/>
</dbReference>
<sequence length="316" mass="34881">MVVAMAAMVLLPIEASDAGWLSDVIKGSPKQGRSAKQARPPKHVTSPKPAALARRAAAPKRHAVKLAALGPLHLSPAALKPVATRCDPAKLRILLDVGHTAESEGAISARNVSEFVFNLRLAKQIEEKLKAEGFVETRLLLTEGKAKRSLFKRVATANDLRADLFLSIHHDSVPNKFLEDWEFGGKKSRFSDRFSGYSVFVSRNNPDFKTSLSFAELIGKEMKAQGLDYAKQYSEPIMGRHQRPLLNAETGVYRYDELIVLRKTRMAAALLEAGSIINRDEELKMSSPERRDIISSSVVAAVKEFCEPRWGILGPL</sequence>
<dbReference type="PANTHER" id="PTHR30404">
    <property type="entry name" value="N-ACETYLMURAMOYL-L-ALANINE AMIDASE"/>
    <property type="match status" value="1"/>
</dbReference>
<evidence type="ECO:0000256" key="2">
    <source>
        <dbReference type="ARBA" id="ARBA00011901"/>
    </source>
</evidence>
<dbReference type="PANTHER" id="PTHR30404:SF0">
    <property type="entry name" value="N-ACETYLMURAMOYL-L-ALANINE AMIDASE AMIC"/>
    <property type="match status" value="1"/>
</dbReference>
<dbReference type="AlphaFoldDB" id="A0A7Y4H7E5"/>